<accession>A0A127VA27</accession>
<dbReference type="AlphaFoldDB" id="A0A127VA27"/>
<dbReference type="Proteomes" id="UP000071561">
    <property type="component" value="Chromosome"/>
</dbReference>
<sequence length="115" mass="13856">MDKNVKKRYREEFENKNVEMGILVIKNKENRKVFLKPTLNAEAWINKTKFMLKNGQFENAELQNDWTTLGENIFSFEMIAVLKENENQFFDYRKELTKMKQAVNESLLKNEVEHY</sequence>
<dbReference type="CDD" id="cd10451">
    <property type="entry name" value="GIY-YIG_LuxR_like"/>
    <property type="match status" value="1"/>
</dbReference>
<dbReference type="PATRIC" id="fig|188932.3.peg.1384"/>
<dbReference type="OrthoDB" id="9134286at2"/>
<protein>
    <recommendedName>
        <fullName evidence="3">LuxR family transcriptional regulator</fullName>
    </recommendedName>
</protein>
<dbReference type="InterPro" id="IPR035901">
    <property type="entry name" value="GIY-YIG_endonuc_sf"/>
</dbReference>
<dbReference type="EMBL" id="CP014504">
    <property type="protein sequence ID" value="AMP98252.1"/>
    <property type="molecule type" value="Genomic_DNA"/>
</dbReference>
<reference evidence="1 2" key="1">
    <citation type="submission" date="2016-03" db="EMBL/GenBank/DDBJ databases">
        <title>Complete genome sequence of Pedobacter cryoconitis PAMC 27485.</title>
        <authorList>
            <person name="Lee J."/>
            <person name="Kim O.-S."/>
        </authorList>
    </citation>
    <scope>NUCLEOTIDE SEQUENCE [LARGE SCALE GENOMIC DNA]</scope>
    <source>
        <strain evidence="1 2">PAMC 27485</strain>
    </source>
</reference>
<gene>
    <name evidence="1" type="ORF">AY601_1333</name>
</gene>
<dbReference type="Gene3D" id="3.40.1440.10">
    <property type="entry name" value="GIY-YIG endonuclease"/>
    <property type="match status" value="1"/>
</dbReference>
<evidence type="ECO:0008006" key="3">
    <source>
        <dbReference type="Google" id="ProtNLM"/>
    </source>
</evidence>
<dbReference type="KEGG" id="pcm:AY601_1333"/>
<organism evidence="1 2">
    <name type="scientific">Pedobacter cryoconitis</name>
    <dbReference type="NCBI Taxonomy" id="188932"/>
    <lineage>
        <taxon>Bacteria</taxon>
        <taxon>Pseudomonadati</taxon>
        <taxon>Bacteroidota</taxon>
        <taxon>Sphingobacteriia</taxon>
        <taxon>Sphingobacteriales</taxon>
        <taxon>Sphingobacteriaceae</taxon>
        <taxon>Pedobacter</taxon>
    </lineage>
</organism>
<evidence type="ECO:0000313" key="1">
    <source>
        <dbReference type="EMBL" id="AMP98252.1"/>
    </source>
</evidence>
<keyword evidence="2" id="KW-1185">Reference proteome</keyword>
<proteinExistence type="predicted"/>
<dbReference type="RefSeq" id="WP_068398203.1">
    <property type="nucleotide sequence ID" value="NZ_CP014504.1"/>
</dbReference>
<name>A0A127VA27_9SPHI</name>
<evidence type="ECO:0000313" key="2">
    <source>
        <dbReference type="Proteomes" id="UP000071561"/>
    </source>
</evidence>